<dbReference type="PANTHER" id="PTHR13467:SF3">
    <property type="entry name" value="CUE DOMAIN-CONTAINING PROTEIN 1"/>
    <property type="match status" value="1"/>
</dbReference>
<dbReference type="Gene3D" id="1.10.8.10">
    <property type="entry name" value="DNA helicase RuvA subunit, C-terminal domain"/>
    <property type="match status" value="1"/>
</dbReference>
<accession>G4YYY2</accession>
<reference evidence="3 4" key="1">
    <citation type="journal article" date="2006" name="Science">
        <title>Phytophthora genome sequences uncover evolutionary origins and mechanisms of pathogenesis.</title>
        <authorList>
            <person name="Tyler B.M."/>
            <person name="Tripathy S."/>
            <person name="Zhang X."/>
            <person name="Dehal P."/>
            <person name="Jiang R.H."/>
            <person name="Aerts A."/>
            <person name="Arredondo F.D."/>
            <person name="Baxter L."/>
            <person name="Bensasson D."/>
            <person name="Beynon J.L."/>
            <person name="Chapman J."/>
            <person name="Damasceno C.M."/>
            <person name="Dorrance A.E."/>
            <person name="Dou D."/>
            <person name="Dickerman A.W."/>
            <person name="Dubchak I.L."/>
            <person name="Garbelotto M."/>
            <person name="Gijzen M."/>
            <person name="Gordon S.G."/>
            <person name="Govers F."/>
            <person name="Grunwald N.J."/>
            <person name="Huang W."/>
            <person name="Ivors K.L."/>
            <person name="Jones R.W."/>
            <person name="Kamoun S."/>
            <person name="Krampis K."/>
            <person name="Lamour K.H."/>
            <person name="Lee M.K."/>
            <person name="McDonald W.H."/>
            <person name="Medina M."/>
            <person name="Meijer H.J."/>
            <person name="Nordberg E.K."/>
            <person name="Maclean D.J."/>
            <person name="Ospina-Giraldo M.D."/>
            <person name="Morris P.F."/>
            <person name="Phuntumart V."/>
            <person name="Putnam N.H."/>
            <person name="Rash S."/>
            <person name="Rose J.K."/>
            <person name="Sakihama Y."/>
            <person name="Salamov A.A."/>
            <person name="Savidor A."/>
            <person name="Scheuring C.F."/>
            <person name="Smith B.M."/>
            <person name="Sobral B.W."/>
            <person name="Terry A."/>
            <person name="Torto-Alalibo T.A."/>
            <person name="Win J."/>
            <person name="Xu Z."/>
            <person name="Zhang H."/>
            <person name="Grigoriev I.V."/>
            <person name="Rokhsar D.S."/>
            <person name="Boore J.L."/>
        </authorList>
    </citation>
    <scope>NUCLEOTIDE SEQUENCE [LARGE SCALE GENOMIC DNA]</scope>
    <source>
        <strain evidence="3 4">P6497</strain>
    </source>
</reference>
<organism evidence="3 4">
    <name type="scientific">Phytophthora sojae (strain P6497)</name>
    <name type="common">Soybean stem and root rot agent</name>
    <name type="synonym">Phytophthora megasperma f. sp. glycines</name>
    <dbReference type="NCBI Taxonomy" id="1094619"/>
    <lineage>
        <taxon>Eukaryota</taxon>
        <taxon>Sar</taxon>
        <taxon>Stramenopiles</taxon>
        <taxon>Oomycota</taxon>
        <taxon>Peronosporomycetes</taxon>
        <taxon>Peronosporales</taxon>
        <taxon>Peronosporaceae</taxon>
        <taxon>Phytophthora</taxon>
    </lineage>
</organism>
<sequence length="289" mass="32650">MAQSFRDELAALRGMFPSWDVDVLEELLEAHQGDVESTVDSLLAMDATPGAAEELASQPPPAPQAQAQATPRSPARRQRSPMASPSASPTRQTRGRVKLPDDFLRLPVDEFGSLSEQEERDAILARMLQDQFFRDEVLSSEEFSSHFHENRSSRQSQSYPPEKTAAEIASETYTAMSEKFTSMSEGEWGQADTLLNASLDVVMKNKMHEMYMRFQMRNDAPAARDPKSQRPLMEDDSDSSEDEDLNDNPDVRRRNMDQRRSQGSPRRWSPRNLSRRSNTGASAYSKKDD</sequence>
<dbReference type="InterPro" id="IPR040192">
    <property type="entry name" value="CUEDC1"/>
</dbReference>
<feature type="compositionally biased region" description="Polar residues" evidence="1">
    <location>
        <begin position="271"/>
        <end position="282"/>
    </location>
</feature>
<proteinExistence type="predicted"/>
<evidence type="ECO:0000259" key="2">
    <source>
        <dbReference type="PROSITE" id="PS51140"/>
    </source>
</evidence>
<gene>
    <name evidence="3" type="ORF">PHYSODRAFT_485639</name>
</gene>
<dbReference type="SMR" id="G4YYY2"/>
<feature type="region of interest" description="Disordered" evidence="1">
    <location>
        <begin position="217"/>
        <end position="289"/>
    </location>
</feature>
<dbReference type="SUPFAM" id="SSF46934">
    <property type="entry name" value="UBA-like"/>
    <property type="match status" value="1"/>
</dbReference>
<name>G4YYY2_PHYSP</name>
<dbReference type="Pfam" id="PF02845">
    <property type="entry name" value="CUE"/>
    <property type="match status" value="1"/>
</dbReference>
<feature type="region of interest" description="Disordered" evidence="1">
    <location>
        <begin position="144"/>
        <end position="163"/>
    </location>
</feature>
<dbReference type="STRING" id="1094619.G4YYY2"/>
<dbReference type="InterPro" id="IPR009060">
    <property type="entry name" value="UBA-like_sf"/>
</dbReference>
<dbReference type="InterPro" id="IPR003892">
    <property type="entry name" value="CUE"/>
</dbReference>
<dbReference type="GO" id="GO:0043130">
    <property type="term" value="F:ubiquitin binding"/>
    <property type="evidence" value="ECO:0007669"/>
    <property type="project" value="InterPro"/>
</dbReference>
<dbReference type="CDD" id="cd14279">
    <property type="entry name" value="CUE"/>
    <property type="match status" value="1"/>
</dbReference>
<dbReference type="KEGG" id="psoj:PHYSODRAFT_485639"/>
<evidence type="ECO:0000313" key="4">
    <source>
        <dbReference type="Proteomes" id="UP000002640"/>
    </source>
</evidence>
<dbReference type="EMBL" id="JH159152">
    <property type="protein sequence ID" value="EGZ26274.1"/>
    <property type="molecule type" value="Genomic_DNA"/>
</dbReference>
<dbReference type="SMART" id="SM00546">
    <property type="entry name" value="CUE"/>
    <property type="match status" value="1"/>
</dbReference>
<dbReference type="GeneID" id="20655906"/>
<feature type="region of interest" description="Disordered" evidence="1">
    <location>
        <begin position="46"/>
        <end position="99"/>
    </location>
</feature>
<feature type="compositionally biased region" description="Acidic residues" evidence="1">
    <location>
        <begin position="234"/>
        <end position="247"/>
    </location>
</feature>
<keyword evidence="4" id="KW-1185">Reference proteome</keyword>
<feature type="compositionally biased region" description="Low complexity" evidence="1">
    <location>
        <begin position="64"/>
        <end position="73"/>
    </location>
</feature>
<dbReference type="InParanoid" id="G4YYY2"/>
<feature type="compositionally biased region" description="Low complexity" evidence="1">
    <location>
        <begin position="80"/>
        <end position="91"/>
    </location>
</feature>
<feature type="domain" description="CUE" evidence="2">
    <location>
        <begin position="4"/>
        <end position="47"/>
    </location>
</feature>
<dbReference type="RefSeq" id="XP_009521562.1">
    <property type="nucleotide sequence ID" value="XM_009523267.1"/>
</dbReference>
<feature type="compositionally biased region" description="Basic and acidic residues" evidence="1">
    <location>
        <begin position="249"/>
        <end position="260"/>
    </location>
</feature>
<dbReference type="PROSITE" id="PS51140">
    <property type="entry name" value="CUE"/>
    <property type="match status" value="1"/>
</dbReference>
<protein>
    <recommendedName>
        <fullName evidence="2">CUE domain-containing protein</fullName>
    </recommendedName>
</protein>
<dbReference type="PANTHER" id="PTHR13467">
    <property type="entry name" value="CUE DOMAIN CONTAINING PROTEIN 1"/>
    <property type="match status" value="1"/>
</dbReference>
<evidence type="ECO:0000313" key="3">
    <source>
        <dbReference type="EMBL" id="EGZ26274.1"/>
    </source>
</evidence>
<dbReference type="AlphaFoldDB" id="G4YYY2"/>
<evidence type="ECO:0000256" key="1">
    <source>
        <dbReference type="SAM" id="MobiDB-lite"/>
    </source>
</evidence>
<dbReference type="OMA" id="HDMDHRR"/>
<dbReference type="Proteomes" id="UP000002640">
    <property type="component" value="Unassembled WGS sequence"/>
</dbReference>